<dbReference type="CDD" id="cd09377">
    <property type="entry name" value="LIM2_Lhx2_Lhx9"/>
    <property type="match status" value="1"/>
</dbReference>
<gene>
    <name evidence="15" type="ORF">PHAECO_LOCUS11692</name>
</gene>
<dbReference type="InterPro" id="IPR001356">
    <property type="entry name" value="HD"/>
</dbReference>
<dbReference type="AlphaFoldDB" id="A0A9P0DYQ7"/>
<feature type="domain" description="LIM zinc-binding" evidence="13">
    <location>
        <begin position="161"/>
        <end position="222"/>
    </location>
</feature>
<dbReference type="CDD" id="cd09369">
    <property type="entry name" value="LIM1_Lhx2_Lhx9"/>
    <property type="match status" value="1"/>
</dbReference>
<dbReference type="GO" id="GO:0005634">
    <property type="term" value="C:nucleus"/>
    <property type="evidence" value="ECO:0007669"/>
    <property type="project" value="UniProtKB-SubCell"/>
</dbReference>
<feature type="region of interest" description="Disordered" evidence="12">
    <location>
        <begin position="446"/>
        <end position="501"/>
    </location>
</feature>
<feature type="domain" description="LIM zinc-binding" evidence="13">
    <location>
        <begin position="223"/>
        <end position="285"/>
    </location>
</feature>
<evidence type="ECO:0000256" key="9">
    <source>
        <dbReference type="PROSITE-ProRule" id="PRU00108"/>
    </source>
</evidence>
<accession>A0A9P0DYQ7</accession>
<keyword evidence="8 9" id="KW-0539">Nucleus</keyword>
<dbReference type="SUPFAM" id="SSF57716">
    <property type="entry name" value="Glucocorticoid receptor-like (DNA-binding domain)"/>
    <property type="match status" value="2"/>
</dbReference>
<evidence type="ECO:0000256" key="5">
    <source>
        <dbReference type="ARBA" id="ARBA00023038"/>
    </source>
</evidence>
<name>A0A9P0DYQ7_PHACE</name>
<dbReference type="Gene3D" id="2.10.110.10">
    <property type="entry name" value="Cysteine Rich Protein"/>
    <property type="match status" value="2"/>
</dbReference>
<feature type="compositionally biased region" description="Low complexity" evidence="12">
    <location>
        <begin position="490"/>
        <end position="501"/>
    </location>
</feature>
<dbReference type="Proteomes" id="UP001153737">
    <property type="component" value="Chromosome 8"/>
</dbReference>
<dbReference type="OrthoDB" id="10028801at2759"/>
<dbReference type="SUPFAM" id="SSF46689">
    <property type="entry name" value="Homeodomain-like"/>
    <property type="match status" value="1"/>
</dbReference>
<dbReference type="InterPro" id="IPR017970">
    <property type="entry name" value="Homeobox_CS"/>
</dbReference>
<dbReference type="GO" id="GO:0030182">
    <property type="term" value="P:neuron differentiation"/>
    <property type="evidence" value="ECO:0007669"/>
    <property type="project" value="TreeGrafter"/>
</dbReference>
<dbReference type="SMART" id="SM00132">
    <property type="entry name" value="LIM"/>
    <property type="match status" value="2"/>
</dbReference>
<dbReference type="PANTHER" id="PTHR24208">
    <property type="entry name" value="LIM/HOMEOBOX PROTEIN LHX"/>
    <property type="match status" value="1"/>
</dbReference>
<feature type="domain" description="Homeobox" evidence="14">
    <location>
        <begin position="383"/>
        <end position="443"/>
    </location>
</feature>
<feature type="region of interest" description="Disordered" evidence="12">
    <location>
        <begin position="1"/>
        <end position="62"/>
    </location>
</feature>
<dbReference type="PROSITE" id="PS00027">
    <property type="entry name" value="HOMEOBOX_1"/>
    <property type="match status" value="1"/>
</dbReference>
<evidence type="ECO:0000256" key="1">
    <source>
        <dbReference type="ARBA" id="ARBA00004123"/>
    </source>
</evidence>
<evidence type="ECO:0000256" key="4">
    <source>
        <dbReference type="ARBA" id="ARBA00022833"/>
    </source>
</evidence>
<dbReference type="EMBL" id="OU896714">
    <property type="protein sequence ID" value="CAH1179262.1"/>
    <property type="molecule type" value="Genomic_DNA"/>
</dbReference>
<keyword evidence="7 9" id="KW-0371">Homeobox</keyword>
<feature type="region of interest" description="Disordered" evidence="12">
    <location>
        <begin position="325"/>
        <end position="353"/>
    </location>
</feature>
<evidence type="ECO:0000313" key="16">
    <source>
        <dbReference type="Proteomes" id="UP001153737"/>
    </source>
</evidence>
<evidence type="ECO:0000256" key="11">
    <source>
        <dbReference type="RuleBase" id="RU000682"/>
    </source>
</evidence>
<feature type="compositionally biased region" description="Basic residues" evidence="12">
    <location>
        <begin position="339"/>
        <end position="348"/>
    </location>
</feature>
<evidence type="ECO:0000256" key="8">
    <source>
        <dbReference type="ARBA" id="ARBA00023242"/>
    </source>
</evidence>
<dbReference type="FunFam" id="1.10.10.60:FF:000027">
    <property type="entry name" value="LIM/homeobox protein Lhx9"/>
    <property type="match status" value="1"/>
</dbReference>
<comment type="subcellular location">
    <subcellularLocation>
        <location evidence="1 9 11">Nucleus</location>
    </subcellularLocation>
</comment>
<sequence>MGVFEERPSYTPGMHWQQHEQYIGPVYDPSRDLSPNLPSCDSSMGDPERSLSSGSSCSTPSNNNHQSCGSDACRQPCGSSHQPCGPSHQSCGSSHQSCGSDVCRQPHVSSHQPAQHLPSRSLTPADLCRPHSSFEQHIPKIEPLQSNTPPASPCLEDSGGAMCAGCGMRIADRFYLQAVERRWHTSCLQCCQCRKTLDGDITCFSRDGNIYCKKDYYRIFGMRRCARCQATILSSELVMRAKDLVFHVHCFSCEVCNAILTKGNQFGMRNGSVLCHLHFEVPPAGGPLDPYPPLGLPPHAYPPPFPSPDFRAHAPLLPAGEPMGKVPPFFNGAPTAPRQKGRPRKRKPKDLEGMTASLDLNSDYLDMSFGRSPGTPGLHGSSQRTKRMRTSFKHHQLRTMKSYFAINHNPDAKDLKQLSQKTGLPKRVLQVWFQNARAKWRRMMLKQEGKSGGDKCSGADSISDMDLYPHGPASMGSTISMNPHSPPFMMPSGSPSSLDCS</sequence>
<proteinExistence type="predicted"/>
<organism evidence="15 16">
    <name type="scientific">Phaedon cochleariae</name>
    <name type="common">Mustard beetle</name>
    <dbReference type="NCBI Taxonomy" id="80249"/>
    <lineage>
        <taxon>Eukaryota</taxon>
        <taxon>Metazoa</taxon>
        <taxon>Ecdysozoa</taxon>
        <taxon>Arthropoda</taxon>
        <taxon>Hexapoda</taxon>
        <taxon>Insecta</taxon>
        <taxon>Pterygota</taxon>
        <taxon>Neoptera</taxon>
        <taxon>Endopterygota</taxon>
        <taxon>Coleoptera</taxon>
        <taxon>Polyphaga</taxon>
        <taxon>Cucujiformia</taxon>
        <taxon>Chrysomeloidea</taxon>
        <taxon>Chrysomelidae</taxon>
        <taxon>Chrysomelinae</taxon>
        <taxon>Chrysomelini</taxon>
        <taxon>Phaedon</taxon>
    </lineage>
</organism>
<dbReference type="Pfam" id="PF00046">
    <property type="entry name" value="Homeodomain"/>
    <property type="match status" value="1"/>
</dbReference>
<dbReference type="GO" id="GO:0000977">
    <property type="term" value="F:RNA polymerase II transcription regulatory region sequence-specific DNA binding"/>
    <property type="evidence" value="ECO:0007669"/>
    <property type="project" value="TreeGrafter"/>
</dbReference>
<dbReference type="SMART" id="SM00389">
    <property type="entry name" value="HOX"/>
    <property type="match status" value="1"/>
</dbReference>
<keyword evidence="3" id="KW-0677">Repeat</keyword>
<dbReference type="CDD" id="cd00086">
    <property type="entry name" value="homeodomain"/>
    <property type="match status" value="1"/>
</dbReference>
<keyword evidence="6 9" id="KW-0238">DNA-binding</keyword>
<evidence type="ECO:0000256" key="2">
    <source>
        <dbReference type="ARBA" id="ARBA00022723"/>
    </source>
</evidence>
<keyword evidence="2 10" id="KW-0479">Metal-binding</keyword>
<dbReference type="InterPro" id="IPR001781">
    <property type="entry name" value="Znf_LIM"/>
</dbReference>
<keyword evidence="16" id="KW-1185">Reference proteome</keyword>
<dbReference type="GO" id="GO:0000981">
    <property type="term" value="F:DNA-binding transcription factor activity, RNA polymerase II-specific"/>
    <property type="evidence" value="ECO:0007669"/>
    <property type="project" value="InterPro"/>
</dbReference>
<dbReference type="FunFam" id="2.10.110.10:FF:000033">
    <property type="entry name" value="LIM/homeobox protein Lhx9 isoform X2"/>
    <property type="match status" value="1"/>
</dbReference>
<protein>
    <submittedName>
        <fullName evidence="15">Uncharacterized protein</fullName>
    </submittedName>
</protein>
<evidence type="ECO:0000256" key="6">
    <source>
        <dbReference type="ARBA" id="ARBA00023125"/>
    </source>
</evidence>
<dbReference type="PANTHER" id="PTHR24208:SF168">
    <property type="entry name" value="PROTEIN APTEROUS"/>
    <property type="match status" value="1"/>
</dbReference>
<evidence type="ECO:0000259" key="13">
    <source>
        <dbReference type="PROSITE" id="PS50023"/>
    </source>
</evidence>
<dbReference type="PROSITE" id="PS50071">
    <property type="entry name" value="HOMEOBOX_2"/>
    <property type="match status" value="1"/>
</dbReference>
<dbReference type="PROSITE" id="PS00478">
    <property type="entry name" value="LIM_DOMAIN_1"/>
    <property type="match status" value="1"/>
</dbReference>
<evidence type="ECO:0000256" key="7">
    <source>
        <dbReference type="ARBA" id="ARBA00023155"/>
    </source>
</evidence>
<feature type="compositionally biased region" description="Low complexity" evidence="12">
    <location>
        <begin position="50"/>
        <end position="62"/>
    </location>
</feature>
<dbReference type="InterPro" id="IPR050453">
    <property type="entry name" value="LIM_Homeobox_TF"/>
</dbReference>
<evidence type="ECO:0000259" key="14">
    <source>
        <dbReference type="PROSITE" id="PS50071"/>
    </source>
</evidence>
<evidence type="ECO:0000256" key="3">
    <source>
        <dbReference type="ARBA" id="ARBA00022737"/>
    </source>
</evidence>
<dbReference type="Gene3D" id="1.10.10.60">
    <property type="entry name" value="Homeodomain-like"/>
    <property type="match status" value="1"/>
</dbReference>
<reference evidence="15" key="2">
    <citation type="submission" date="2022-10" db="EMBL/GenBank/DDBJ databases">
        <authorList>
            <consortium name="ENA_rothamsted_submissions"/>
            <consortium name="culmorum"/>
            <person name="King R."/>
        </authorList>
    </citation>
    <scope>NUCLEOTIDE SEQUENCE</scope>
</reference>
<dbReference type="InterPro" id="IPR009057">
    <property type="entry name" value="Homeodomain-like_sf"/>
</dbReference>
<dbReference type="GO" id="GO:0046872">
    <property type="term" value="F:metal ion binding"/>
    <property type="evidence" value="ECO:0007669"/>
    <property type="project" value="UniProtKB-KW"/>
</dbReference>
<dbReference type="PROSITE" id="PS50023">
    <property type="entry name" value="LIM_DOMAIN_2"/>
    <property type="match status" value="2"/>
</dbReference>
<evidence type="ECO:0000256" key="10">
    <source>
        <dbReference type="PROSITE-ProRule" id="PRU00125"/>
    </source>
</evidence>
<dbReference type="Pfam" id="PF00412">
    <property type="entry name" value="LIM"/>
    <property type="match status" value="2"/>
</dbReference>
<evidence type="ECO:0000313" key="15">
    <source>
        <dbReference type="EMBL" id="CAH1179262.1"/>
    </source>
</evidence>
<reference evidence="15" key="1">
    <citation type="submission" date="2022-01" db="EMBL/GenBank/DDBJ databases">
        <authorList>
            <person name="King R."/>
        </authorList>
    </citation>
    <scope>NUCLEOTIDE SEQUENCE</scope>
</reference>
<evidence type="ECO:0000256" key="12">
    <source>
        <dbReference type="SAM" id="MobiDB-lite"/>
    </source>
</evidence>
<feature type="DNA-binding region" description="Homeobox" evidence="9">
    <location>
        <begin position="385"/>
        <end position="444"/>
    </location>
</feature>
<keyword evidence="5 10" id="KW-0440">LIM domain</keyword>
<keyword evidence="4 10" id="KW-0862">Zinc</keyword>